<feature type="compositionally biased region" description="Pro residues" evidence="1">
    <location>
        <begin position="91"/>
        <end position="103"/>
    </location>
</feature>
<keyword evidence="3" id="KW-1185">Reference proteome</keyword>
<reference evidence="2" key="1">
    <citation type="submission" date="2022-09" db="EMBL/GenBank/DDBJ databases">
        <title>Fusarium specimens isolated from Avocado Roots.</title>
        <authorList>
            <person name="Stajich J."/>
            <person name="Roper C."/>
            <person name="Heimlech-Rivalta G."/>
        </authorList>
    </citation>
    <scope>NUCLEOTIDE SEQUENCE</scope>
    <source>
        <strain evidence="2">A02</strain>
    </source>
</reference>
<dbReference type="Proteomes" id="UP001152087">
    <property type="component" value="Unassembled WGS sequence"/>
</dbReference>
<dbReference type="OrthoDB" id="5073821at2759"/>
<feature type="region of interest" description="Disordered" evidence="1">
    <location>
        <begin position="253"/>
        <end position="304"/>
    </location>
</feature>
<proteinExistence type="predicted"/>
<feature type="compositionally biased region" description="Polar residues" evidence="1">
    <location>
        <begin position="291"/>
        <end position="304"/>
    </location>
</feature>
<name>A0A9W8RE70_9HYPO</name>
<evidence type="ECO:0000256" key="1">
    <source>
        <dbReference type="SAM" id="MobiDB-lite"/>
    </source>
</evidence>
<feature type="region of interest" description="Disordered" evidence="1">
    <location>
        <begin position="1"/>
        <end position="21"/>
    </location>
</feature>
<sequence>MTLSAVRQRNPNRPNKHHRRQALSVLDQIFDQGARSPRSRRASSIGSLNGPLEDITRLCNELEASRSARSQRRVPDLEILSPDVTMMDFPSPMPSESPSPTSPASPLFSIPQPVPSRVKDGDMIRITLKIRAKSVPCIAKCCPREKTSAVDEDFVRTWSVAYHPTPMMRLETRGSEFWCSLDVVDVEKVGSTKRTLKLPIRKFSDRRFSVTLGVEALTSLGLIKNTGPRSSTPDPGHASVDNSLLLPGVWSRGFTPSSPTSPEPQRPPLNLTIPSVPEIRVNPPLLELPGGSTSADDSGSNSDMYSIVSYNDGARSPALSEFAWSECLS</sequence>
<feature type="region of interest" description="Disordered" evidence="1">
    <location>
        <begin position="88"/>
        <end position="115"/>
    </location>
</feature>
<dbReference type="EMBL" id="JAOQAV010000007">
    <property type="protein sequence ID" value="KAJ4192640.1"/>
    <property type="molecule type" value="Genomic_DNA"/>
</dbReference>
<accession>A0A9W8RE70</accession>
<protein>
    <submittedName>
        <fullName evidence="2">Uncharacterized protein</fullName>
    </submittedName>
</protein>
<evidence type="ECO:0000313" key="3">
    <source>
        <dbReference type="Proteomes" id="UP001152087"/>
    </source>
</evidence>
<organism evidence="2 3">
    <name type="scientific">Fusarium falciforme</name>
    <dbReference type="NCBI Taxonomy" id="195108"/>
    <lineage>
        <taxon>Eukaryota</taxon>
        <taxon>Fungi</taxon>
        <taxon>Dikarya</taxon>
        <taxon>Ascomycota</taxon>
        <taxon>Pezizomycotina</taxon>
        <taxon>Sordariomycetes</taxon>
        <taxon>Hypocreomycetidae</taxon>
        <taxon>Hypocreales</taxon>
        <taxon>Nectriaceae</taxon>
        <taxon>Fusarium</taxon>
        <taxon>Fusarium solani species complex</taxon>
    </lineage>
</organism>
<gene>
    <name evidence="2" type="ORF">NW755_003787</name>
</gene>
<dbReference type="AlphaFoldDB" id="A0A9W8RE70"/>
<evidence type="ECO:0000313" key="2">
    <source>
        <dbReference type="EMBL" id="KAJ4192640.1"/>
    </source>
</evidence>
<comment type="caution">
    <text evidence="2">The sequence shown here is derived from an EMBL/GenBank/DDBJ whole genome shotgun (WGS) entry which is preliminary data.</text>
</comment>